<accession>A0A6V8MJ28</accession>
<dbReference type="InterPro" id="IPR025662">
    <property type="entry name" value="Sigma_54_int_dom_ATP-bd_1"/>
</dbReference>
<dbReference type="Gene3D" id="3.30.450.40">
    <property type="match status" value="1"/>
</dbReference>
<dbReference type="Pfam" id="PF13185">
    <property type="entry name" value="GAF_2"/>
    <property type="match status" value="1"/>
</dbReference>
<evidence type="ECO:0000259" key="7">
    <source>
        <dbReference type="PROSITE" id="PS50045"/>
    </source>
</evidence>
<keyword evidence="5" id="KW-0010">Activator</keyword>
<dbReference type="InterPro" id="IPR003018">
    <property type="entry name" value="GAF"/>
</dbReference>
<dbReference type="InterPro" id="IPR029016">
    <property type="entry name" value="GAF-like_dom_sf"/>
</dbReference>
<dbReference type="PROSITE" id="PS50045">
    <property type="entry name" value="SIGMA54_INTERACT_4"/>
    <property type="match status" value="1"/>
</dbReference>
<dbReference type="InterPro" id="IPR025944">
    <property type="entry name" value="Sigma_54_int_dom_CS"/>
</dbReference>
<evidence type="ECO:0000256" key="6">
    <source>
        <dbReference type="ARBA" id="ARBA00023163"/>
    </source>
</evidence>
<dbReference type="Pfam" id="PF00158">
    <property type="entry name" value="Sigma54_activat"/>
    <property type="match status" value="1"/>
</dbReference>
<feature type="domain" description="Sigma-54 factor interaction" evidence="7">
    <location>
        <begin position="193"/>
        <end position="423"/>
    </location>
</feature>
<dbReference type="InterPro" id="IPR009057">
    <property type="entry name" value="Homeodomain-like_sf"/>
</dbReference>
<gene>
    <name evidence="8" type="ORF">GMST_20140</name>
</gene>
<name>A0A6V8MJ28_9BACT</name>
<organism evidence="8 9">
    <name type="scientific">Geomonas silvestris</name>
    <dbReference type="NCBI Taxonomy" id="2740184"/>
    <lineage>
        <taxon>Bacteria</taxon>
        <taxon>Pseudomonadati</taxon>
        <taxon>Thermodesulfobacteriota</taxon>
        <taxon>Desulfuromonadia</taxon>
        <taxon>Geobacterales</taxon>
        <taxon>Geobacteraceae</taxon>
        <taxon>Geomonas</taxon>
    </lineage>
</organism>
<dbReference type="PANTHER" id="PTHR32071">
    <property type="entry name" value="TRANSCRIPTIONAL REGULATORY PROTEIN"/>
    <property type="match status" value="1"/>
</dbReference>
<evidence type="ECO:0000256" key="5">
    <source>
        <dbReference type="ARBA" id="ARBA00023159"/>
    </source>
</evidence>
<dbReference type="GO" id="GO:0003677">
    <property type="term" value="F:DNA binding"/>
    <property type="evidence" value="ECO:0007669"/>
    <property type="project" value="UniProtKB-KW"/>
</dbReference>
<dbReference type="PROSITE" id="PS00676">
    <property type="entry name" value="SIGMA54_INTERACT_2"/>
    <property type="match status" value="1"/>
</dbReference>
<keyword evidence="4" id="KW-0238">DNA-binding</keyword>
<dbReference type="SMART" id="SM00382">
    <property type="entry name" value="AAA"/>
    <property type="match status" value="1"/>
</dbReference>
<dbReference type="PROSITE" id="PS00688">
    <property type="entry name" value="SIGMA54_INTERACT_3"/>
    <property type="match status" value="1"/>
</dbReference>
<protein>
    <submittedName>
        <fullName evidence="8">ATPase AAA</fullName>
    </submittedName>
</protein>
<dbReference type="Gene3D" id="1.10.8.60">
    <property type="match status" value="1"/>
</dbReference>
<evidence type="ECO:0000256" key="2">
    <source>
        <dbReference type="ARBA" id="ARBA00022840"/>
    </source>
</evidence>
<dbReference type="EMBL" id="BLXX01000005">
    <property type="protein sequence ID" value="GFO59689.1"/>
    <property type="molecule type" value="Genomic_DNA"/>
</dbReference>
<dbReference type="AlphaFoldDB" id="A0A6V8MJ28"/>
<dbReference type="InterPro" id="IPR003593">
    <property type="entry name" value="AAA+_ATPase"/>
</dbReference>
<proteinExistence type="predicted"/>
<dbReference type="Gene3D" id="3.40.50.300">
    <property type="entry name" value="P-loop containing nucleotide triphosphate hydrolases"/>
    <property type="match status" value="1"/>
</dbReference>
<evidence type="ECO:0000313" key="8">
    <source>
        <dbReference type="EMBL" id="GFO59689.1"/>
    </source>
</evidence>
<dbReference type="PANTHER" id="PTHR32071:SF117">
    <property type="entry name" value="PTS-DEPENDENT DIHYDROXYACETONE KINASE OPERON REGULATORY PROTEIN-RELATED"/>
    <property type="match status" value="1"/>
</dbReference>
<dbReference type="GO" id="GO:0006355">
    <property type="term" value="P:regulation of DNA-templated transcription"/>
    <property type="evidence" value="ECO:0007669"/>
    <property type="project" value="InterPro"/>
</dbReference>
<dbReference type="SMART" id="SM00065">
    <property type="entry name" value="GAF"/>
    <property type="match status" value="1"/>
</dbReference>
<dbReference type="CDD" id="cd00009">
    <property type="entry name" value="AAA"/>
    <property type="match status" value="1"/>
</dbReference>
<dbReference type="FunFam" id="3.40.50.300:FF:000006">
    <property type="entry name" value="DNA-binding transcriptional regulator NtrC"/>
    <property type="match status" value="1"/>
</dbReference>
<keyword evidence="6" id="KW-0804">Transcription</keyword>
<dbReference type="SUPFAM" id="SSF55781">
    <property type="entry name" value="GAF domain-like"/>
    <property type="match status" value="1"/>
</dbReference>
<dbReference type="Pfam" id="PF25601">
    <property type="entry name" value="AAA_lid_14"/>
    <property type="match status" value="1"/>
</dbReference>
<reference evidence="9" key="1">
    <citation type="submission" date="2020-06" db="EMBL/GenBank/DDBJ databases">
        <title>Draft genomic sequence of Geomonas sp. Red330.</title>
        <authorList>
            <person name="Itoh H."/>
            <person name="Zhenxing X."/>
            <person name="Ushijima N."/>
            <person name="Masuda Y."/>
            <person name="Shiratori Y."/>
            <person name="Senoo K."/>
        </authorList>
    </citation>
    <scope>NUCLEOTIDE SEQUENCE [LARGE SCALE GENOMIC DNA]</scope>
    <source>
        <strain evidence="9">Red330</strain>
    </source>
</reference>
<keyword evidence="2" id="KW-0067">ATP-binding</keyword>
<evidence type="ECO:0000256" key="4">
    <source>
        <dbReference type="ARBA" id="ARBA00023125"/>
    </source>
</evidence>
<dbReference type="InterPro" id="IPR058031">
    <property type="entry name" value="AAA_lid_NorR"/>
</dbReference>
<dbReference type="InterPro" id="IPR027417">
    <property type="entry name" value="P-loop_NTPase"/>
</dbReference>
<dbReference type="SUPFAM" id="SSF46689">
    <property type="entry name" value="Homeodomain-like"/>
    <property type="match status" value="1"/>
</dbReference>
<dbReference type="PROSITE" id="PS00675">
    <property type="entry name" value="SIGMA54_INTERACT_1"/>
    <property type="match status" value="1"/>
</dbReference>
<keyword evidence="3" id="KW-0805">Transcription regulation</keyword>
<evidence type="ECO:0000256" key="3">
    <source>
        <dbReference type="ARBA" id="ARBA00023015"/>
    </source>
</evidence>
<dbReference type="InterPro" id="IPR025943">
    <property type="entry name" value="Sigma_54_int_dom_ATP-bd_2"/>
</dbReference>
<evidence type="ECO:0000256" key="1">
    <source>
        <dbReference type="ARBA" id="ARBA00022741"/>
    </source>
</evidence>
<comment type="caution">
    <text evidence="8">The sequence shown here is derived from an EMBL/GenBank/DDBJ whole genome shotgun (WGS) entry which is preliminary data.</text>
</comment>
<evidence type="ECO:0000313" key="9">
    <source>
        <dbReference type="Proteomes" id="UP000556026"/>
    </source>
</evidence>
<dbReference type="RefSeq" id="WP_183354523.1">
    <property type="nucleotide sequence ID" value="NZ_BLXX01000005.1"/>
</dbReference>
<keyword evidence="9" id="KW-1185">Reference proteome</keyword>
<dbReference type="InterPro" id="IPR002078">
    <property type="entry name" value="Sigma_54_int"/>
</dbReference>
<dbReference type="Proteomes" id="UP000556026">
    <property type="component" value="Unassembled WGS sequence"/>
</dbReference>
<dbReference type="GO" id="GO:0005524">
    <property type="term" value="F:ATP binding"/>
    <property type="evidence" value="ECO:0007669"/>
    <property type="project" value="UniProtKB-KW"/>
</dbReference>
<sequence>MAIQRDELFREVTLRACSSLDIAVAVKRIFEYLREHIPLDAIHLDIFDTQLSALRRIAYVAHGEDTTTEQIIPLTETVWEWGRALTKPMIVDARKASGPGKTIADLVKLAGNSDLVIPLRVENELIGVVALRAYGEEKYGPEHVELLSGVADPFALALANALSYREVLRYRDILLDDNRFLNRELLSRAGDDIIGGNTGLRNVMEMVRQVAPLNNTVLLIGETGTGKEVIASAIHFASHRKDAPFIKVNCGAIPESLIDSELFGHEKGAFTGALTAKRGRFERAAGGTIFLDEIGELPLQAQVRLLRVLQNREIERVGGERTLPLDIRVIAATHRNLESMIAENRFREDLWFRLNVFPIVVPPLRQRKEDVPALTRHFVAQKSLELGIATPPAIAPGALERLSNYHWPGNVRELENLVERELIRHGGGPLKFEATLPHKENTQSFPPVEEVRAGSLNLDEVVYRHIVRVLKIAKGKIHGPGGAGELLGVNPNTLRGRMDKLGVKYGRVKREF</sequence>
<keyword evidence="1" id="KW-0547">Nucleotide-binding</keyword>
<dbReference type="SUPFAM" id="SSF52540">
    <property type="entry name" value="P-loop containing nucleoside triphosphate hydrolases"/>
    <property type="match status" value="1"/>
</dbReference>